<dbReference type="EMBL" id="QGMK01001974">
    <property type="protein sequence ID" value="TVY62348.1"/>
    <property type="molecule type" value="Genomic_DNA"/>
</dbReference>
<dbReference type="SUPFAM" id="SSF103473">
    <property type="entry name" value="MFS general substrate transporter"/>
    <property type="match status" value="2"/>
</dbReference>
<feature type="transmembrane region" description="Helical" evidence="7">
    <location>
        <begin position="415"/>
        <end position="436"/>
    </location>
</feature>
<evidence type="ECO:0000256" key="5">
    <source>
        <dbReference type="ARBA" id="ARBA00023136"/>
    </source>
</evidence>
<dbReference type="GO" id="GO:0022857">
    <property type="term" value="F:transmembrane transporter activity"/>
    <property type="evidence" value="ECO:0007669"/>
    <property type="project" value="InterPro"/>
</dbReference>
<reference evidence="9 10" key="1">
    <citation type="submission" date="2018-05" db="EMBL/GenBank/DDBJ databases">
        <title>Genome sequencing and assembly of the regulated plant pathogen Lachnellula willkommii and related sister species for the development of diagnostic species identification markers.</title>
        <authorList>
            <person name="Giroux E."/>
            <person name="Bilodeau G."/>
        </authorList>
    </citation>
    <scope>NUCLEOTIDE SEQUENCE [LARGE SCALE GENOMIC DNA]</scope>
    <source>
        <strain evidence="9 10">CBS 268.59</strain>
    </source>
</reference>
<keyword evidence="3 7" id="KW-0812">Transmembrane</keyword>
<dbReference type="InterPro" id="IPR011701">
    <property type="entry name" value="MFS"/>
</dbReference>
<sequence>MEEYTPAHTPGLDVDVEAGIQRAHDHPPKSSSLPAEPLPATTQKSEHQDETPLPPRMPIIMLSLCMAIFLAALDVTIVATAIPKMSADLHTSQSAYSWIGSAYLLPYAALSPFWGKLSDVFGRKPLLLAANVVFFVGSLMCGFANSVAMLIAGRAVQGTGGGGLVVIVNITVADLVSQRQRGTYMGVISMVWATASAVGPVIGGILVEKVSWRWCFYINLPCTAAAFIALLLFLKVHNPRTNFLDGIAAIDWLGTLLVLGGTLMLLLGLQYGSITYHWNSAPVICLIVFGIAIYGIFVIVEWKVAKYPLMPLRLLKRRETLAILGVVSCHGFVLMAVNWFMAFYFQNALGATPIESAIWALPLAVTLPLISMATGIFIAKTGRYLELIIVGMGIAVLGTGLYVNLSASKSWTKIIVFPIIAAVGLGTGLQAPLIALQSKVAPADNAVATALFAFARNLSSAISVVVGGVIIQNRMQIYISQFKEAGIPGSVITQLVSGTGGSASIVKSLTDAQQELATGAIADSLSKMWIFYTCLLFFGFILSWGIGTTKLSTEHEHYKTGLDTEETNRVANERKEVRGSCATVSERGTVLTAMGAQSSGAAAQHEIP</sequence>
<feature type="transmembrane region" description="Helical" evidence="7">
    <location>
        <begin position="158"/>
        <end position="176"/>
    </location>
</feature>
<evidence type="ECO:0000259" key="8">
    <source>
        <dbReference type="PROSITE" id="PS50850"/>
    </source>
</evidence>
<evidence type="ECO:0000256" key="4">
    <source>
        <dbReference type="ARBA" id="ARBA00022989"/>
    </source>
</evidence>
<feature type="transmembrane region" description="Helical" evidence="7">
    <location>
        <begin position="384"/>
        <end position="403"/>
    </location>
</feature>
<feature type="transmembrane region" description="Helical" evidence="7">
    <location>
        <begin position="59"/>
        <end position="83"/>
    </location>
</feature>
<dbReference type="FunFam" id="1.20.1720.10:FF:000014">
    <property type="entry name" value="MFS drug transporter, putative"/>
    <property type="match status" value="1"/>
</dbReference>
<dbReference type="PRINTS" id="PR01036">
    <property type="entry name" value="TCRTETB"/>
</dbReference>
<comment type="caution">
    <text evidence="9">The sequence shown here is derived from an EMBL/GenBank/DDBJ whole genome shotgun (WGS) entry which is preliminary data.</text>
</comment>
<dbReference type="CDD" id="cd17502">
    <property type="entry name" value="MFS_Azr1_MDR_like"/>
    <property type="match status" value="1"/>
</dbReference>
<evidence type="ECO:0000256" key="1">
    <source>
        <dbReference type="ARBA" id="ARBA00004141"/>
    </source>
</evidence>
<evidence type="ECO:0000256" key="6">
    <source>
        <dbReference type="SAM" id="MobiDB-lite"/>
    </source>
</evidence>
<dbReference type="PANTHER" id="PTHR23501">
    <property type="entry name" value="MAJOR FACILITATOR SUPERFAMILY"/>
    <property type="match status" value="1"/>
</dbReference>
<feature type="transmembrane region" description="Helical" evidence="7">
    <location>
        <begin position="183"/>
        <end position="205"/>
    </location>
</feature>
<dbReference type="Pfam" id="PF07690">
    <property type="entry name" value="MFS_1"/>
    <property type="match status" value="1"/>
</dbReference>
<dbReference type="Gene3D" id="1.20.1250.20">
    <property type="entry name" value="MFS general substrate transporter like domains"/>
    <property type="match status" value="1"/>
</dbReference>
<evidence type="ECO:0000256" key="7">
    <source>
        <dbReference type="SAM" id="Phobius"/>
    </source>
</evidence>
<dbReference type="InterPro" id="IPR020846">
    <property type="entry name" value="MFS_dom"/>
</dbReference>
<feature type="transmembrane region" description="Helical" evidence="7">
    <location>
        <begin position="126"/>
        <end position="152"/>
    </location>
</feature>
<feature type="transmembrane region" description="Helical" evidence="7">
    <location>
        <begin position="246"/>
        <end position="269"/>
    </location>
</feature>
<dbReference type="PROSITE" id="PS50850">
    <property type="entry name" value="MFS"/>
    <property type="match status" value="1"/>
</dbReference>
<dbReference type="PANTHER" id="PTHR23501:SF102">
    <property type="entry name" value="DRUG TRANSPORTER, PUTATIVE (AFU_ORTHOLOGUE AFUA_3G08530)-RELATED"/>
    <property type="match status" value="1"/>
</dbReference>
<accession>A0A8T9BU44</accession>
<evidence type="ECO:0000256" key="2">
    <source>
        <dbReference type="ARBA" id="ARBA00007520"/>
    </source>
</evidence>
<keyword evidence="4 7" id="KW-1133">Transmembrane helix</keyword>
<name>A0A8T9BU44_9HELO</name>
<feature type="transmembrane region" description="Helical" evidence="7">
    <location>
        <begin position="95"/>
        <end position="114"/>
    </location>
</feature>
<dbReference type="Proteomes" id="UP000469558">
    <property type="component" value="Unassembled WGS sequence"/>
</dbReference>
<organism evidence="9 10">
    <name type="scientific">Lachnellula suecica</name>
    <dbReference type="NCBI Taxonomy" id="602035"/>
    <lineage>
        <taxon>Eukaryota</taxon>
        <taxon>Fungi</taxon>
        <taxon>Dikarya</taxon>
        <taxon>Ascomycota</taxon>
        <taxon>Pezizomycotina</taxon>
        <taxon>Leotiomycetes</taxon>
        <taxon>Helotiales</taxon>
        <taxon>Lachnaceae</taxon>
        <taxon>Lachnellula</taxon>
    </lineage>
</organism>
<dbReference type="GO" id="GO:0005886">
    <property type="term" value="C:plasma membrane"/>
    <property type="evidence" value="ECO:0007669"/>
    <property type="project" value="TreeGrafter"/>
</dbReference>
<evidence type="ECO:0000256" key="3">
    <source>
        <dbReference type="ARBA" id="ARBA00022692"/>
    </source>
</evidence>
<dbReference type="OrthoDB" id="3934656at2759"/>
<comment type="similarity">
    <text evidence="2">Belongs to the major facilitator superfamily. TCR/Tet family.</text>
</comment>
<feature type="transmembrane region" description="Helical" evidence="7">
    <location>
        <begin position="357"/>
        <end position="377"/>
    </location>
</feature>
<evidence type="ECO:0000313" key="10">
    <source>
        <dbReference type="Proteomes" id="UP000469558"/>
    </source>
</evidence>
<feature type="region of interest" description="Disordered" evidence="6">
    <location>
        <begin position="1"/>
        <end position="52"/>
    </location>
</feature>
<comment type="subcellular location">
    <subcellularLocation>
        <location evidence="1">Membrane</location>
        <topology evidence="1">Multi-pass membrane protein</topology>
    </subcellularLocation>
</comment>
<feature type="transmembrane region" description="Helical" evidence="7">
    <location>
        <begin position="281"/>
        <end position="300"/>
    </location>
</feature>
<feature type="transmembrane region" description="Helical" evidence="7">
    <location>
        <begin position="211"/>
        <end position="234"/>
    </location>
</feature>
<proteinExistence type="inferred from homology"/>
<feature type="domain" description="Major facilitator superfamily (MFS) profile" evidence="8">
    <location>
        <begin position="60"/>
        <end position="551"/>
    </location>
</feature>
<keyword evidence="10" id="KW-1185">Reference proteome</keyword>
<feature type="transmembrane region" description="Helical" evidence="7">
    <location>
        <begin position="321"/>
        <end position="345"/>
    </location>
</feature>
<protein>
    <submittedName>
        <fullName evidence="9">MFS-type transporter</fullName>
    </submittedName>
</protein>
<dbReference type="AlphaFoldDB" id="A0A8T9BU44"/>
<evidence type="ECO:0000313" key="9">
    <source>
        <dbReference type="EMBL" id="TVY62348.1"/>
    </source>
</evidence>
<dbReference type="Gene3D" id="1.20.1720.10">
    <property type="entry name" value="Multidrug resistance protein D"/>
    <property type="match status" value="1"/>
</dbReference>
<gene>
    <name evidence="9" type="ORF">LSUE1_G008541</name>
</gene>
<dbReference type="InterPro" id="IPR036259">
    <property type="entry name" value="MFS_trans_sf"/>
</dbReference>
<feature type="transmembrane region" description="Helical" evidence="7">
    <location>
        <begin position="529"/>
        <end position="547"/>
    </location>
</feature>
<feature type="transmembrane region" description="Helical" evidence="7">
    <location>
        <begin position="448"/>
        <end position="471"/>
    </location>
</feature>
<keyword evidence="5 7" id="KW-0472">Membrane</keyword>